<protein>
    <recommendedName>
        <fullName evidence="3">2'-5' RNA ligase</fullName>
    </recommendedName>
</protein>
<evidence type="ECO:0008006" key="3">
    <source>
        <dbReference type="Google" id="ProtNLM"/>
    </source>
</evidence>
<dbReference type="EMBL" id="BOPH01000084">
    <property type="protein sequence ID" value="GIJ70976.1"/>
    <property type="molecule type" value="Genomic_DNA"/>
</dbReference>
<evidence type="ECO:0000313" key="1">
    <source>
        <dbReference type="EMBL" id="GIJ70976.1"/>
    </source>
</evidence>
<proteinExistence type="predicted"/>
<name>A0A8J4EDS1_9ACTN</name>
<dbReference type="Proteomes" id="UP000635606">
    <property type="component" value="Unassembled WGS sequence"/>
</dbReference>
<dbReference type="RefSeq" id="WP_203930963.1">
    <property type="nucleotide sequence ID" value="NZ_BOPH01000084.1"/>
</dbReference>
<organism evidence="1 2">
    <name type="scientific">Virgisporangium ochraceum</name>
    <dbReference type="NCBI Taxonomy" id="65505"/>
    <lineage>
        <taxon>Bacteria</taxon>
        <taxon>Bacillati</taxon>
        <taxon>Actinomycetota</taxon>
        <taxon>Actinomycetes</taxon>
        <taxon>Micromonosporales</taxon>
        <taxon>Micromonosporaceae</taxon>
        <taxon>Virgisporangium</taxon>
    </lineage>
</organism>
<dbReference type="AlphaFoldDB" id="A0A8J4EDS1"/>
<dbReference type="Gene3D" id="3.90.1140.10">
    <property type="entry name" value="Cyclic phosphodiesterase"/>
    <property type="match status" value="1"/>
</dbReference>
<reference evidence="1" key="1">
    <citation type="submission" date="2021-01" db="EMBL/GenBank/DDBJ databases">
        <title>Whole genome shotgun sequence of Virgisporangium ochraceum NBRC 16418.</title>
        <authorList>
            <person name="Komaki H."/>
            <person name="Tamura T."/>
        </authorList>
    </citation>
    <scope>NUCLEOTIDE SEQUENCE</scope>
    <source>
        <strain evidence="1">NBRC 16418</strain>
    </source>
</reference>
<sequence length="223" mass="23921">MTAFDRLFVRGRDAVLSGAHVRDVPPVDGGRWGMSVVLVPDRSTRTALAAATADALAVAGDDHWPTGTPHAVHVTVRAIEPYRTTPPGDLADRCARALARAAAASGPVGLTFRGLTLTPSGVMACAFPADGAADHFADRLAHELGPDGWFEAAFRRDIRYATLVHFTGDIRDPHALVRFVAERRRRPFGRATIGAAELLRFRYDGRQPVRHRLAAADLTSGAG</sequence>
<keyword evidence="2" id="KW-1185">Reference proteome</keyword>
<evidence type="ECO:0000313" key="2">
    <source>
        <dbReference type="Proteomes" id="UP000635606"/>
    </source>
</evidence>
<comment type="caution">
    <text evidence="1">The sequence shown here is derived from an EMBL/GenBank/DDBJ whole genome shotgun (WGS) entry which is preliminary data.</text>
</comment>
<accession>A0A8J4EDS1</accession>
<gene>
    <name evidence="1" type="ORF">Voc01_058930</name>
</gene>